<dbReference type="CDD" id="cd05300">
    <property type="entry name" value="2-Hacid_dh_1"/>
    <property type="match status" value="1"/>
</dbReference>
<dbReference type="InterPro" id="IPR006140">
    <property type="entry name" value="D-isomer_DH_NAD-bd"/>
</dbReference>
<dbReference type="Gene3D" id="3.40.50.720">
    <property type="entry name" value="NAD(P)-binding Rossmann-like Domain"/>
    <property type="match status" value="2"/>
</dbReference>
<dbReference type="EMBL" id="REGA01000028">
    <property type="protein sequence ID" value="RQG90465.1"/>
    <property type="molecule type" value="Genomic_DNA"/>
</dbReference>
<keyword evidence="7" id="KW-1185">Reference proteome</keyword>
<sequence length="332" mass="36547">MTELDAGRGSDSDGTDVLVLRRGTHGMPVEGYVDALRDRLPDRRVRLARTPADERERIGDVAFVTGMTLSEDLLEVADDLEVFACAYAGTGHLPLDRLEERDVAVTNASGVHGPNIGEHVLGAILRFTRRFHVGARRQRRREWRHYQAHELRGSTVTVVGLGAIGRAVCDRLEPFDVETIGVRYSPESGGPADEVIGFDGDAFHEALARTEYLVLACPLTDATRGLVDREALLTLDPDATIVNVARGPVVDTDALVEALHSGWIRGASLDVTDPEPLPADHPLWNFENVQITPHNAGHTPEYYERLADIVAENVDRFDAEESNRELENQVLP</sequence>
<dbReference type="PANTHER" id="PTHR43333">
    <property type="entry name" value="2-HACID_DH_C DOMAIN-CONTAINING PROTEIN"/>
    <property type="match status" value="1"/>
</dbReference>
<feature type="domain" description="D-isomer specific 2-hydroxyacid dehydrogenase NAD-binding" evidence="5">
    <location>
        <begin position="122"/>
        <end position="296"/>
    </location>
</feature>
<accession>A0A3N6P4T9</accession>
<dbReference type="OrthoDB" id="168224at2157"/>
<dbReference type="Pfam" id="PF02826">
    <property type="entry name" value="2-Hacid_dh_C"/>
    <property type="match status" value="1"/>
</dbReference>
<evidence type="ECO:0000256" key="1">
    <source>
        <dbReference type="ARBA" id="ARBA00023002"/>
    </source>
</evidence>
<dbReference type="FunFam" id="3.40.50.720:FF:000363">
    <property type="entry name" value="D-isomer specific 2-hydroxyacid dehydrogenase"/>
    <property type="match status" value="1"/>
</dbReference>
<proteinExistence type="inferred from homology"/>
<dbReference type="InterPro" id="IPR036291">
    <property type="entry name" value="NAD(P)-bd_dom_sf"/>
</dbReference>
<feature type="domain" description="D-isomer specific 2-hydroxyacid dehydrogenase catalytic" evidence="4">
    <location>
        <begin position="60"/>
        <end position="323"/>
    </location>
</feature>
<dbReference type="AlphaFoldDB" id="A0A3N6P4T9"/>
<evidence type="ECO:0000259" key="4">
    <source>
        <dbReference type="Pfam" id="PF00389"/>
    </source>
</evidence>
<protein>
    <submittedName>
        <fullName evidence="6">D-2-hydroxyacid dehydrogenase</fullName>
    </submittedName>
</protein>
<comment type="caution">
    <text evidence="6">The sequence shown here is derived from an EMBL/GenBank/DDBJ whole genome shotgun (WGS) entry which is preliminary data.</text>
</comment>
<reference evidence="6 7" key="1">
    <citation type="submission" date="2018-10" db="EMBL/GenBank/DDBJ databases">
        <title>Natrarchaeobius chitinivorans gen. nov., sp. nov., and Natrarchaeobius haloalkaliphilus sp. nov., alkaliphilic, chitin-utilizing haloarchaea from hypersaline alkaline lakes.</title>
        <authorList>
            <person name="Sorokin D.Y."/>
            <person name="Elcheninov A.G."/>
            <person name="Kostrikina N.A."/>
            <person name="Bale N.J."/>
            <person name="Sinninghe Damste J.S."/>
            <person name="Khijniak T.V."/>
            <person name="Kublanov I.V."/>
            <person name="Toshchakov S.V."/>
        </authorList>
    </citation>
    <scope>NUCLEOTIDE SEQUENCE [LARGE SCALE GENOMIC DNA]</scope>
    <source>
        <strain evidence="6 7">AArcht4T</strain>
    </source>
</reference>
<comment type="similarity">
    <text evidence="3">Belongs to the D-isomer specific 2-hydroxyacid dehydrogenase family.</text>
</comment>
<keyword evidence="1 3" id="KW-0560">Oxidoreductase</keyword>
<organism evidence="6 7">
    <name type="scientific">Natrarchaeobius chitinivorans</name>
    <dbReference type="NCBI Taxonomy" id="1679083"/>
    <lineage>
        <taxon>Archaea</taxon>
        <taxon>Methanobacteriati</taxon>
        <taxon>Methanobacteriota</taxon>
        <taxon>Stenosarchaea group</taxon>
        <taxon>Halobacteria</taxon>
        <taxon>Halobacteriales</taxon>
        <taxon>Natrialbaceae</taxon>
        <taxon>Natrarchaeobius</taxon>
    </lineage>
</organism>
<dbReference type="InterPro" id="IPR006139">
    <property type="entry name" value="D-isomer_2_OHA_DH_cat_dom"/>
</dbReference>
<dbReference type="SUPFAM" id="SSF52283">
    <property type="entry name" value="Formate/glycerate dehydrogenase catalytic domain-like"/>
    <property type="match status" value="1"/>
</dbReference>
<gene>
    <name evidence="6" type="ORF">EA473_21205</name>
</gene>
<evidence type="ECO:0000259" key="5">
    <source>
        <dbReference type="Pfam" id="PF02826"/>
    </source>
</evidence>
<keyword evidence="2" id="KW-0520">NAD</keyword>
<name>A0A3N6P4T9_NATCH</name>
<evidence type="ECO:0000256" key="3">
    <source>
        <dbReference type="RuleBase" id="RU003719"/>
    </source>
</evidence>
<dbReference type="GO" id="GO:0051287">
    <property type="term" value="F:NAD binding"/>
    <property type="evidence" value="ECO:0007669"/>
    <property type="project" value="InterPro"/>
</dbReference>
<evidence type="ECO:0000313" key="7">
    <source>
        <dbReference type="Proteomes" id="UP000282323"/>
    </source>
</evidence>
<dbReference type="RefSeq" id="WP_124197540.1">
    <property type="nucleotide sequence ID" value="NZ_REGA01000028.1"/>
</dbReference>
<dbReference type="GO" id="GO:0016616">
    <property type="term" value="F:oxidoreductase activity, acting on the CH-OH group of donors, NAD or NADP as acceptor"/>
    <property type="evidence" value="ECO:0007669"/>
    <property type="project" value="InterPro"/>
</dbReference>
<evidence type="ECO:0000256" key="2">
    <source>
        <dbReference type="ARBA" id="ARBA00023027"/>
    </source>
</evidence>
<dbReference type="Proteomes" id="UP000282323">
    <property type="component" value="Unassembled WGS sequence"/>
</dbReference>
<evidence type="ECO:0000313" key="6">
    <source>
        <dbReference type="EMBL" id="RQG90465.1"/>
    </source>
</evidence>
<dbReference type="SUPFAM" id="SSF51735">
    <property type="entry name" value="NAD(P)-binding Rossmann-fold domains"/>
    <property type="match status" value="1"/>
</dbReference>
<dbReference type="Pfam" id="PF00389">
    <property type="entry name" value="2-Hacid_dh"/>
    <property type="match status" value="1"/>
</dbReference>
<dbReference type="PANTHER" id="PTHR43333:SF1">
    <property type="entry name" value="D-ISOMER SPECIFIC 2-HYDROXYACID DEHYDROGENASE NAD-BINDING DOMAIN-CONTAINING PROTEIN"/>
    <property type="match status" value="1"/>
</dbReference>